<keyword evidence="17 32" id="KW-0067">ATP-binding</keyword>
<name>A0A8B9QAX8_APTOW</name>
<keyword evidence="26" id="KW-0804">Transcription</keyword>
<dbReference type="GO" id="GO:0005634">
    <property type="term" value="C:nucleus"/>
    <property type="evidence" value="ECO:0007669"/>
    <property type="project" value="UniProtKB-SubCell"/>
</dbReference>
<keyword evidence="24" id="KW-0472">Membrane</keyword>
<evidence type="ECO:0000256" key="23">
    <source>
        <dbReference type="ARBA" id="ARBA00023130"/>
    </source>
</evidence>
<feature type="compositionally biased region" description="Basic and acidic residues" evidence="34">
    <location>
        <begin position="1049"/>
        <end position="1062"/>
    </location>
</feature>
<evidence type="ECO:0000256" key="20">
    <source>
        <dbReference type="ARBA" id="ARBA00022999"/>
    </source>
</evidence>
<dbReference type="PANTHER" id="PTHR24418">
    <property type="entry name" value="TYROSINE-PROTEIN KINASE"/>
    <property type="match status" value="1"/>
</dbReference>
<keyword evidence="14 31" id="KW-0863">Zinc-finger</keyword>
<dbReference type="SMART" id="SM00233">
    <property type="entry name" value="PH"/>
    <property type="match status" value="1"/>
</dbReference>
<dbReference type="GO" id="GO:0002250">
    <property type="term" value="P:adaptive immune response"/>
    <property type="evidence" value="ECO:0007669"/>
    <property type="project" value="UniProtKB-KW"/>
</dbReference>
<feature type="region of interest" description="Disordered" evidence="34">
    <location>
        <begin position="1001"/>
        <end position="1093"/>
    </location>
</feature>
<feature type="compositionally biased region" description="Pro residues" evidence="34">
    <location>
        <begin position="1083"/>
        <end position="1093"/>
    </location>
</feature>
<feature type="region of interest" description="Disordered" evidence="34">
    <location>
        <begin position="258"/>
        <end position="283"/>
    </location>
</feature>
<evidence type="ECO:0000256" key="3">
    <source>
        <dbReference type="ARBA" id="ARBA00004202"/>
    </source>
</evidence>
<dbReference type="Gene3D" id="3.30.505.10">
    <property type="entry name" value="SH2 domain"/>
    <property type="match status" value="1"/>
</dbReference>
<dbReference type="InterPro" id="IPR000980">
    <property type="entry name" value="SH2"/>
</dbReference>
<feature type="compositionally biased region" description="Low complexity" evidence="34">
    <location>
        <begin position="1012"/>
        <end position="1021"/>
    </location>
</feature>
<keyword evidence="18" id="KW-0391">Immunity</keyword>
<dbReference type="GO" id="GO:0005829">
    <property type="term" value="C:cytosol"/>
    <property type="evidence" value="ECO:0007669"/>
    <property type="project" value="UniProtKB-ARBA"/>
</dbReference>
<dbReference type="CDD" id="cd05113">
    <property type="entry name" value="PTKc_Btk_Bmx"/>
    <property type="match status" value="1"/>
</dbReference>
<dbReference type="Ensembl" id="ENSAOWT00000026005.1">
    <property type="protein sequence ID" value="ENSAOWP00000022953.1"/>
    <property type="gene ID" value="ENSAOWG00000015494.1"/>
</dbReference>
<dbReference type="Pfam" id="PF00017">
    <property type="entry name" value="SH2"/>
    <property type="match status" value="1"/>
</dbReference>
<keyword evidence="19" id="KW-0007">Acetylation</keyword>
<dbReference type="FunFam" id="1.10.510.10:FF:000052">
    <property type="entry name" value="Tyrosine-protein kinase"/>
    <property type="match status" value="1"/>
</dbReference>
<dbReference type="FunFam" id="2.30.30.40:FF:000125">
    <property type="entry name" value="Tyrosine-protein kinase"/>
    <property type="match status" value="1"/>
</dbReference>
<feature type="compositionally biased region" description="Low complexity" evidence="34">
    <location>
        <begin position="828"/>
        <end position="840"/>
    </location>
</feature>
<dbReference type="FunFam" id="3.30.200.20:FF:000053">
    <property type="entry name" value="Tyrosine-protein kinase"/>
    <property type="match status" value="1"/>
</dbReference>
<evidence type="ECO:0000256" key="15">
    <source>
        <dbReference type="ARBA" id="ARBA00022777"/>
    </source>
</evidence>
<evidence type="ECO:0000256" key="25">
    <source>
        <dbReference type="ARBA" id="ARBA00023137"/>
    </source>
</evidence>
<dbReference type="SUPFAM" id="SSF50044">
    <property type="entry name" value="SH3-domain"/>
    <property type="match status" value="1"/>
</dbReference>
<evidence type="ECO:0000259" key="35">
    <source>
        <dbReference type="PROSITE" id="PS50001"/>
    </source>
</evidence>
<dbReference type="PROSITE" id="PS50011">
    <property type="entry name" value="PROTEIN_KINASE_DOM"/>
    <property type="match status" value="1"/>
</dbReference>
<feature type="domain" description="PH" evidence="37">
    <location>
        <begin position="85"/>
        <end position="215"/>
    </location>
</feature>
<keyword evidence="7" id="KW-1003">Cell membrane</keyword>
<comment type="similarity">
    <text evidence="33">Belongs to the protein kinase superfamily. Tyr protein kinase family.</text>
</comment>
<evidence type="ECO:0000256" key="18">
    <source>
        <dbReference type="ARBA" id="ARBA00022859"/>
    </source>
</evidence>
<keyword evidence="27" id="KW-0539">Nucleus</keyword>
<dbReference type="SMART" id="SM00326">
    <property type="entry name" value="SH3"/>
    <property type="match status" value="1"/>
</dbReference>
<dbReference type="GO" id="GO:0005524">
    <property type="term" value="F:ATP binding"/>
    <property type="evidence" value="ECO:0007669"/>
    <property type="project" value="UniProtKB-UniRule"/>
</dbReference>
<evidence type="ECO:0000256" key="24">
    <source>
        <dbReference type="ARBA" id="ARBA00023136"/>
    </source>
</evidence>
<evidence type="ECO:0000259" key="38">
    <source>
        <dbReference type="PROSITE" id="PS50011"/>
    </source>
</evidence>
<evidence type="ECO:0000256" key="16">
    <source>
        <dbReference type="ARBA" id="ARBA00022833"/>
    </source>
</evidence>
<keyword evidence="9" id="KW-0597">Phosphoprotein</keyword>
<dbReference type="Pfam" id="PF00169">
    <property type="entry name" value="PH"/>
    <property type="match status" value="1"/>
</dbReference>
<dbReference type="GO" id="GO:0005886">
    <property type="term" value="C:plasma membrane"/>
    <property type="evidence" value="ECO:0007669"/>
    <property type="project" value="UniProtKB-SubCell"/>
</dbReference>
<proteinExistence type="inferred from homology"/>
<evidence type="ECO:0000256" key="29">
    <source>
        <dbReference type="PROSITE-ProRule" id="PRU00191"/>
    </source>
</evidence>
<keyword evidence="15 33" id="KW-0418">Kinase</keyword>
<feature type="compositionally biased region" description="Basic and acidic residues" evidence="34">
    <location>
        <begin position="1022"/>
        <end position="1035"/>
    </location>
</feature>
<dbReference type="CDD" id="cd11906">
    <property type="entry name" value="SH3_BTK"/>
    <property type="match status" value="1"/>
</dbReference>
<feature type="domain" description="Protein kinase" evidence="38">
    <location>
        <begin position="484"/>
        <end position="738"/>
    </location>
</feature>
<dbReference type="PROSITE" id="PS50001">
    <property type="entry name" value="SH2"/>
    <property type="match status" value="1"/>
</dbReference>
<evidence type="ECO:0000256" key="4">
    <source>
        <dbReference type="ARBA" id="ARBA00004285"/>
    </source>
</evidence>
<dbReference type="InterPro" id="IPR000719">
    <property type="entry name" value="Prot_kinase_dom"/>
</dbReference>
<keyword evidence="16" id="KW-0862">Zinc</keyword>
<keyword evidence="21" id="KW-0805">Transcription regulation</keyword>
<dbReference type="GO" id="GO:0045087">
    <property type="term" value="P:innate immune response"/>
    <property type="evidence" value="ECO:0007669"/>
    <property type="project" value="UniProtKB-KW"/>
</dbReference>
<keyword evidence="11 33" id="KW-0808">Transferase</keyword>
<evidence type="ECO:0000256" key="22">
    <source>
        <dbReference type="ARBA" id="ARBA00023121"/>
    </source>
</evidence>
<keyword evidence="20 29" id="KW-0727">SH2 domain</keyword>
<dbReference type="InterPro" id="IPR017441">
    <property type="entry name" value="Protein_kinase_ATP_BS"/>
</dbReference>
<dbReference type="InterPro" id="IPR011993">
    <property type="entry name" value="PH-like_dom_sf"/>
</dbReference>
<dbReference type="PRINTS" id="PR00452">
    <property type="entry name" value="SH3DOMAIN"/>
</dbReference>
<evidence type="ECO:0000256" key="31">
    <source>
        <dbReference type="PROSITE-ProRule" id="PRU00432"/>
    </source>
</evidence>
<dbReference type="Gene3D" id="2.30.30.40">
    <property type="entry name" value="SH3 Domains"/>
    <property type="match status" value="1"/>
</dbReference>
<comment type="subcellular location">
    <subcellularLocation>
        <location evidence="3">Cell membrane</location>
        <topology evidence="3">Peripheral membrane protein</topology>
    </subcellularLocation>
    <subcellularLocation>
        <location evidence="5">Cytoplasm</location>
    </subcellularLocation>
    <subcellularLocation>
        <location evidence="4">Membrane raft</location>
    </subcellularLocation>
    <subcellularLocation>
        <location evidence="2">Nucleus</location>
    </subcellularLocation>
</comment>
<dbReference type="InterPro" id="IPR036028">
    <property type="entry name" value="SH3-like_dom_sf"/>
</dbReference>
<dbReference type="EC" id="2.7.10.2" evidence="33"/>
<dbReference type="CDD" id="cd10397">
    <property type="entry name" value="SH2_Tec_Btk"/>
    <property type="match status" value="1"/>
</dbReference>
<organism evidence="39 40">
    <name type="scientific">Apteryx owenii</name>
    <name type="common">Little spotted kiwi</name>
    <dbReference type="NCBI Taxonomy" id="8824"/>
    <lineage>
        <taxon>Eukaryota</taxon>
        <taxon>Metazoa</taxon>
        <taxon>Chordata</taxon>
        <taxon>Craniata</taxon>
        <taxon>Vertebrata</taxon>
        <taxon>Euteleostomi</taxon>
        <taxon>Archelosauria</taxon>
        <taxon>Archosauria</taxon>
        <taxon>Dinosauria</taxon>
        <taxon>Saurischia</taxon>
        <taxon>Theropoda</taxon>
        <taxon>Coelurosauria</taxon>
        <taxon>Aves</taxon>
        <taxon>Palaeognathae</taxon>
        <taxon>Apterygiformes</taxon>
        <taxon>Apterygidae</taxon>
        <taxon>Apteryx</taxon>
    </lineage>
</organism>
<reference evidence="39" key="1">
    <citation type="submission" date="2025-08" db="UniProtKB">
        <authorList>
            <consortium name="Ensembl"/>
        </authorList>
    </citation>
    <scope>IDENTIFICATION</scope>
</reference>
<evidence type="ECO:0000256" key="1">
    <source>
        <dbReference type="ARBA" id="ARBA00001947"/>
    </source>
</evidence>
<dbReference type="FunFam" id="3.30.505.10:FF:000040">
    <property type="entry name" value="Tyrosine-protein kinase"/>
    <property type="match status" value="1"/>
</dbReference>
<dbReference type="AlphaFoldDB" id="A0A8B9QAX8"/>
<dbReference type="GO" id="GO:0035556">
    <property type="term" value="P:intracellular signal transduction"/>
    <property type="evidence" value="ECO:0007669"/>
    <property type="project" value="InterPro"/>
</dbReference>
<reference evidence="39" key="2">
    <citation type="submission" date="2025-09" db="UniProtKB">
        <authorList>
            <consortium name="Ensembl"/>
        </authorList>
    </citation>
    <scope>IDENTIFICATION</scope>
</reference>
<dbReference type="InterPro" id="IPR020635">
    <property type="entry name" value="Tyr_kinase_cat_dom"/>
</dbReference>
<dbReference type="PROSITE" id="PS50003">
    <property type="entry name" value="PH_DOMAIN"/>
    <property type="match status" value="1"/>
</dbReference>
<evidence type="ECO:0000256" key="14">
    <source>
        <dbReference type="ARBA" id="ARBA00022771"/>
    </source>
</evidence>
<dbReference type="InterPro" id="IPR001245">
    <property type="entry name" value="Ser-Thr/Tyr_kinase_cat_dom"/>
</dbReference>
<dbReference type="Proteomes" id="UP000694424">
    <property type="component" value="Unplaced"/>
</dbReference>
<dbReference type="GO" id="GO:0008289">
    <property type="term" value="F:lipid binding"/>
    <property type="evidence" value="ECO:0007669"/>
    <property type="project" value="UniProtKB-KW"/>
</dbReference>
<dbReference type="GO" id="GO:0045121">
    <property type="term" value="C:membrane raft"/>
    <property type="evidence" value="ECO:0007669"/>
    <property type="project" value="UniProtKB-SubCell"/>
</dbReference>
<evidence type="ECO:0000256" key="7">
    <source>
        <dbReference type="ARBA" id="ARBA00022475"/>
    </source>
</evidence>
<feature type="domain" description="SH3" evidence="36">
    <location>
        <begin position="295"/>
        <end position="355"/>
    </location>
</feature>
<feature type="compositionally biased region" description="Basic residues" evidence="34">
    <location>
        <begin position="259"/>
        <end position="269"/>
    </location>
</feature>
<dbReference type="PRINTS" id="PR00109">
    <property type="entry name" value="TYRKINASE"/>
</dbReference>
<dbReference type="InterPro" id="IPR011009">
    <property type="entry name" value="Kinase-like_dom_sf"/>
</dbReference>
<evidence type="ECO:0000256" key="30">
    <source>
        <dbReference type="PROSITE-ProRule" id="PRU00192"/>
    </source>
</evidence>
<keyword evidence="12" id="KW-0479">Metal-binding</keyword>
<dbReference type="PROSITE" id="PS50002">
    <property type="entry name" value="SH3"/>
    <property type="match status" value="1"/>
</dbReference>
<protein>
    <recommendedName>
        <fullName evidence="33">Tyrosine-protein kinase</fullName>
        <ecNumber evidence="33">2.7.10.2</ecNumber>
    </recommendedName>
</protein>
<dbReference type="Gene3D" id="2.30.29.30">
    <property type="entry name" value="Pleckstrin-homology domain (PH domain)/Phosphotyrosine-binding domain (PTB)"/>
    <property type="match status" value="1"/>
</dbReference>
<sequence>MGRLFWGQGGCFGDGEAVLGTGREVVSCRVGRALRDAHGPSLSGGTVAEDAARTCPTCPTLLAVAQLLRLEPAGEGSAEPGAMASVLLESIFLKRSQQKKKTSPLNFKKRLFLLTESKLSYYEYDFERGRRGSKKGSVDIEKITCVETVVPENNPPPERQVPRKGEDYNNMEQISIIERFPYPFQVVYDEGPLYVFSPTEELRKRWIHQLKSVIRYNSDLVQKYHPCFWIDGQYLCCSQTAKNAMGCKILESRNGKGLKVGRSHRKTKKPLPPTPEEDQMVMKPLPPEPAPGAAGEMKKVVALYDYSPMNAQDLQLQKGEEYFILEESHLPWWKARDKNGREGYIPSNYVTETSNSLEIFEWYSKNITRSQAEQLLKQEGKEGGFIVRDSTSKTGKYTVSVYAKSSVDPQGMIRHYVVCCTPQNQYYLAEKHLFNTIPELITYHQHNSAGLISRLKYPVSQHQKSAPSTAGLGYGSWEIDPKDLTFLKELGTGQFGVVKYGKWRGQYNVAIKMIREGSMSEDEFIDEAKVMMNLSHEKLVQLYGVCTKQRPIFIITEYMANGCLLNFLRESRQRFQPAELLEMCKDVCEAMEYLESKQFLHRDLAARNCLVNDQGIVKVSDFGLSRYVLDDEYTSSMGSKFPVRWSPPEVLLYSKFSSKSDIWAFGVLMWEVYSLGKMPYERFNNSETTEHVIQGLRLYRPQQASERVYAIMYSCWHEVSHLVVTSVRPGITEVAPQLTPGWERVWQWGEDGGRQDPSSSGIALPSRVAESRGAPHVHCAAGQHPGHHGRGAVTTRAGPSLPARPAWHRWLVLPGRQHLPTLDTRQQPTATVPGTAPVTRTEPRHPSPGQPRSPGWPQSPGQSLVTCHWDSPGHWDRTLSPIIRMALATRSLVTCNQDSPGHWTEPHHPSPGQPWSPGQNLVTCHWDGPGPWTEPCHLPPGWPQSSGQSITHHQDRTLSPITRTALVTRTEPRHLPLGQPRSPGQSLVIGMAAVTGQSLVTHHWDSPGHPSPVTRTVPVTRTESHHWDGPGHQDRASSPVTGMAPVTRTESHHRDGPSHQDRASSPATGTAPAPSPGGAEGPSLPPPRPRAAP</sequence>
<keyword evidence="6 30" id="KW-0728">SH3 domain</keyword>
<dbReference type="InterPro" id="IPR001849">
    <property type="entry name" value="PH_domain"/>
</dbReference>
<dbReference type="SMART" id="SM00219">
    <property type="entry name" value="TyrKc"/>
    <property type="match status" value="1"/>
</dbReference>
<evidence type="ECO:0000256" key="6">
    <source>
        <dbReference type="ARBA" id="ARBA00022443"/>
    </source>
</evidence>
<keyword evidence="40" id="KW-1185">Reference proteome</keyword>
<dbReference type="PROSITE" id="PS00107">
    <property type="entry name" value="PROTEIN_KINASE_ATP"/>
    <property type="match status" value="1"/>
</dbReference>
<keyword evidence="13 32" id="KW-0547">Nucleotide-binding</keyword>
<comment type="cofactor">
    <cofactor evidence="1">
        <name>Zn(2+)</name>
        <dbReference type="ChEBI" id="CHEBI:29105"/>
    </cofactor>
</comment>
<evidence type="ECO:0000256" key="26">
    <source>
        <dbReference type="ARBA" id="ARBA00023163"/>
    </source>
</evidence>
<evidence type="ECO:0000256" key="21">
    <source>
        <dbReference type="ARBA" id="ARBA00023015"/>
    </source>
</evidence>
<feature type="compositionally biased region" description="Low complexity" evidence="34">
    <location>
        <begin position="1063"/>
        <end position="1072"/>
    </location>
</feature>
<dbReference type="PROSITE" id="PS00109">
    <property type="entry name" value="PROTEIN_KINASE_TYR"/>
    <property type="match status" value="1"/>
</dbReference>
<evidence type="ECO:0000256" key="10">
    <source>
        <dbReference type="ARBA" id="ARBA00022588"/>
    </source>
</evidence>
<dbReference type="InterPro" id="IPR001562">
    <property type="entry name" value="Znf_Btk_motif"/>
</dbReference>
<comment type="catalytic activity">
    <reaction evidence="28 33">
        <text>L-tyrosyl-[protein] + ATP = O-phospho-L-tyrosyl-[protein] + ADP + H(+)</text>
        <dbReference type="Rhea" id="RHEA:10596"/>
        <dbReference type="Rhea" id="RHEA-COMP:10136"/>
        <dbReference type="Rhea" id="RHEA-COMP:20101"/>
        <dbReference type="ChEBI" id="CHEBI:15378"/>
        <dbReference type="ChEBI" id="CHEBI:30616"/>
        <dbReference type="ChEBI" id="CHEBI:46858"/>
        <dbReference type="ChEBI" id="CHEBI:61978"/>
        <dbReference type="ChEBI" id="CHEBI:456216"/>
        <dbReference type="EC" id="2.7.10.2"/>
    </reaction>
</comment>
<dbReference type="CDD" id="cd01238">
    <property type="entry name" value="PH_Btk"/>
    <property type="match status" value="1"/>
</dbReference>
<evidence type="ECO:0000256" key="33">
    <source>
        <dbReference type="RuleBase" id="RU362096"/>
    </source>
</evidence>
<dbReference type="Pfam" id="PF07714">
    <property type="entry name" value="PK_Tyr_Ser-Thr"/>
    <property type="match status" value="1"/>
</dbReference>
<evidence type="ECO:0000256" key="8">
    <source>
        <dbReference type="ARBA" id="ARBA00022490"/>
    </source>
</evidence>
<feature type="domain" description="SH2" evidence="35">
    <location>
        <begin position="362"/>
        <end position="459"/>
    </location>
</feature>
<dbReference type="SMART" id="SM00252">
    <property type="entry name" value="SH2"/>
    <property type="match status" value="1"/>
</dbReference>
<evidence type="ECO:0000313" key="39">
    <source>
        <dbReference type="Ensembl" id="ENSAOWP00000022953.1"/>
    </source>
</evidence>
<dbReference type="PROSITE" id="PS51113">
    <property type="entry name" value="ZF_BTK"/>
    <property type="match status" value="1"/>
</dbReference>
<evidence type="ECO:0000259" key="36">
    <source>
        <dbReference type="PROSITE" id="PS50002"/>
    </source>
</evidence>
<dbReference type="PRINTS" id="PR00401">
    <property type="entry name" value="SH2DOMAIN"/>
</dbReference>
<evidence type="ECO:0000256" key="28">
    <source>
        <dbReference type="ARBA" id="ARBA00051245"/>
    </source>
</evidence>
<evidence type="ECO:0000313" key="40">
    <source>
        <dbReference type="Proteomes" id="UP000694424"/>
    </source>
</evidence>
<dbReference type="SUPFAM" id="SSF55550">
    <property type="entry name" value="SH2 domain"/>
    <property type="match status" value="1"/>
</dbReference>
<evidence type="ECO:0000259" key="37">
    <source>
        <dbReference type="PROSITE" id="PS50003"/>
    </source>
</evidence>
<dbReference type="GO" id="GO:0004715">
    <property type="term" value="F:non-membrane spanning protein tyrosine kinase activity"/>
    <property type="evidence" value="ECO:0007669"/>
    <property type="project" value="UniProtKB-EC"/>
</dbReference>
<dbReference type="Gene3D" id="1.10.510.10">
    <property type="entry name" value="Transferase(Phosphotransferase) domain 1"/>
    <property type="match status" value="1"/>
</dbReference>
<keyword evidence="8" id="KW-0963">Cytoplasm</keyword>
<dbReference type="FunFam" id="2.30.29.30:FF:000191">
    <property type="entry name" value="Tyrosine-protein kinase"/>
    <property type="match status" value="1"/>
</dbReference>
<dbReference type="InterPro" id="IPR035574">
    <property type="entry name" value="BTK_SH3"/>
</dbReference>
<evidence type="ECO:0000256" key="12">
    <source>
        <dbReference type="ARBA" id="ARBA00022723"/>
    </source>
</evidence>
<evidence type="ECO:0000256" key="5">
    <source>
        <dbReference type="ARBA" id="ARBA00004496"/>
    </source>
</evidence>
<dbReference type="InterPro" id="IPR001452">
    <property type="entry name" value="SH3_domain"/>
</dbReference>
<dbReference type="SMART" id="SM00107">
    <property type="entry name" value="BTK"/>
    <property type="match status" value="1"/>
</dbReference>
<feature type="region of interest" description="Disordered" evidence="34">
    <location>
        <begin position="779"/>
        <end position="800"/>
    </location>
</feature>
<evidence type="ECO:0000256" key="32">
    <source>
        <dbReference type="PROSITE-ProRule" id="PRU10141"/>
    </source>
</evidence>
<evidence type="ECO:0000256" key="19">
    <source>
        <dbReference type="ARBA" id="ARBA00022990"/>
    </source>
</evidence>
<keyword evidence="25 33" id="KW-0829">Tyrosine-protein kinase</keyword>
<feature type="region of interest" description="Disordered" evidence="34">
    <location>
        <begin position="819"/>
        <end position="864"/>
    </location>
</feature>
<dbReference type="InterPro" id="IPR050198">
    <property type="entry name" value="Non-receptor_tyrosine_kinases"/>
</dbReference>
<dbReference type="InterPro" id="IPR036860">
    <property type="entry name" value="SH2_dom_sf"/>
</dbReference>
<dbReference type="SUPFAM" id="SSF50729">
    <property type="entry name" value="PH domain-like"/>
    <property type="match status" value="1"/>
</dbReference>
<evidence type="ECO:0000256" key="11">
    <source>
        <dbReference type="ARBA" id="ARBA00022679"/>
    </source>
</evidence>
<dbReference type="Pfam" id="PF00779">
    <property type="entry name" value="BTK"/>
    <property type="match status" value="1"/>
</dbReference>
<keyword evidence="10" id="KW-0399">Innate immunity</keyword>
<evidence type="ECO:0000256" key="27">
    <source>
        <dbReference type="ARBA" id="ARBA00023242"/>
    </source>
</evidence>
<evidence type="ECO:0000256" key="34">
    <source>
        <dbReference type="SAM" id="MobiDB-lite"/>
    </source>
</evidence>
<evidence type="ECO:0000256" key="17">
    <source>
        <dbReference type="ARBA" id="ARBA00022840"/>
    </source>
</evidence>
<dbReference type="Pfam" id="PF00018">
    <property type="entry name" value="SH3_1"/>
    <property type="match status" value="1"/>
</dbReference>
<feature type="binding site" evidence="32">
    <location>
        <position position="512"/>
    </location>
    <ligand>
        <name>ATP</name>
        <dbReference type="ChEBI" id="CHEBI:30616"/>
    </ligand>
</feature>
<accession>A0A8B9QAX8</accession>
<evidence type="ECO:0000256" key="9">
    <source>
        <dbReference type="ARBA" id="ARBA00022553"/>
    </source>
</evidence>
<evidence type="ECO:0000256" key="13">
    <source>
        <dbReference type="ARBA" id="ARBA00022741"/>
    </source>
</evidence>
<evidence type="ECO:0000256" key="2">
    <source>
        <dbReference type="ARBA" id="ARBA00004123"/>
    </source>
</evidence>
<keyword evidence="22" id="KW-0446">Lipid-binding</keyword>
<dbReference type="SUPFAM" id="SSF56112">
    <property type="entry name" value="Protein kinase-like (PK-like)"/>
    <property type="match status" value="1"/>
</dbReference>
<dbReference type="InterPro" id="IPR008266">
    <property type="entry name" value="Tyr_kinase_AS"/>
</dbReference>
<dbReference type="GO" id="GO:0008270">
    <property type="term" value="F:zinc ion binding"/>
    <property type="evidence" value="ECO:0007669"/>
    <property type="project" value="UniProtKB-KW"/>
</dbReference>
<keyword evidence="23" id="KW-1064">Adaptive immunity</keyword>